<organism evidence="1 2">
    <name type="scientific">Bacillus wiedmannii</name>
    <dbReference type="NCBI Taxonomy" id="1890302"/>
    <lineage>
        <taxon>Bacteria</taxon>
        <taxon>Bacillati</taxon>
        <taxon>Bacillota</taxon>
        <taxon>Bacilli</taxon>
        <taxon>Bacillales</taxon>
        <taxon>Bacillaceae</taxon>
        <taxon>Bacillus</taxon>
        <taxon>Bacillus cereus group</taxon>
    </lineage>
</organism>
<dbReference type="Proteomes" id="UP000196052">
    <property type="component" value="Unassembled WGS sequence"/>
</dbReference>
<gene>
    <name evidence="1" type="ORF">BC05F1_02742</name>
</gene>
<reference evidence="2" key="1">
    <citation type="submission" date="2016-08" db="EMBL/GenBank/DDBJ databases">
        <authorList>
            <person name="Loux V."/>
            <person name="Rue O."/>
        </authorList>
    </citation>
    <scope>NUCLEOTIDE SEQUENCE [LARGE SCALE GENOMIC DNA]</scope>
    <source>
        <strain evidence="2">INRA Bc05-F1</strain>
    </source>
</reference>
<dbReference type="EMBL" id="FMBE01000013">
    <property type="protein sequence ID" value="SCC31951.1"/>
    <property type="molecule type" value="Genomic_DNA"/>
</dbReference>
<name>A0A1C4DKX3_9BACI</name>
<accession>A0A1C4DKX3</accession>
<dbReference type="AlphaFoldDB" id="A0A1C4DKX3"/>
<evidence type="ECO:0000313" key="1">
    <source>
        <dbReference type="EMBL" id="SCC31951.1"/>
    </source>
</evidence>
<sequence>MGNNKNLNCENNPTSDYVNQILLDENNWLASKNN</sequence>
<protein>
    <submittedName>
        <fullName evidence="1">Uncharacterized protein</fullName>
    </submittedName>
</protein>
<evidence type="ECO:0000313" key="2">
    <source>
        <dbReference type="Proteomes" id="UP000196052"/>
    </source>
</evidence>
<proteinExistence type="predicted"/>